<gene>
    <name evidence="1" type="ORF">WF787_12700</name>
</gene>
<reference evidence="1 2" key="1">
    <citation type="submission" date="2024-03" db="EMBL/GenBank/DDBJ databases">
        <authorList>
            <person name="Plomp N."/>
            <person name="Harmsen H.J."/>
        </authorList>
    </citation>
    <scope>NUCLEOTIDE SEQUENCE [LARGE SCALE GENOMIC DNA]</scope>
    <source>
        <strain evidence="1 2">HTF-76H</strain>
    </source>
</reference>
<name>A0AB35Y3E2_9FIRM</name>
<protein>
    <submittedName>
        <fullName evidence="1">Cytidylate kinase family protein</fullName>
    </submittedName>
</protein>
<proteinExistence type="predicted"/>
<dbReference type="AlphaFoldDB" id="A0AB35Y3E2"/>
<keyword evidence="2" id="KW-1185">Reference proteome</keyword>
<dbReference type="Pfam" id="PF13189">
    <property type="entry name" value="Cytidylate_kin2"/>
    <property type="match status" value="1"/>
</dbReference>
<dbReference type="RefSeq" id="WP_337680160.1">
    <property type="nucleotide sequence ID" value="NZ_JBBFKB010000103.1"/>
</dbReference>
<keyword evidence="1" id="KW-0808">Transferase</keyword>
<accession>A0AB35Y3E2</accession>
<dbReference type="EMBL" id="JBBFKC010000015">
    <property type="protein sequence ID" value="MEJ3692058.1"/>
    <property type="molecule type" value="Genomic_DNA"/>
</dbReference>
<keyword evidence="1" id="KW-0418">Kinase</keyword>
<dbReference type="InterPro" id="IPR027417">
    <property type="entry name" value="P-loop_NTPase"/>
</dbReference>
<dbReference type="Proteomes" id="UP001379600">
    <property type="component" value="Unassembled WGS sequence"/>
</dbReference>
<organism evidence="1 2">
    <name type="scientific">Faecalibacterium taiwanense</name>
    <dbReference type="NCBI Taxonomy" id="3030638"/>
    <lineage>
        <taxon>Bacteria</taxon>
        <taxon>Bacillati</taxon>
        <taxon>Bacillota</taxon>
        <taxon>Clostridia</taxon>
        <taxon>Eubacteriales</taxon>
        <taxon>Oscillospiraceae</taxon>
        <taxon>Faecalibacterium</taxon>
    </lineage>
</organism>
<evidence type="ECO:0000313" key="1">
    <source>
        <dbReference type="EMBL" id="MEJ3692058.1"/>
    </source>
</evidence>
<sequence length="61" mass="7045">MLHGERKKSPEARLKEKDKRRAAYYRFYTDMKWGDAANYHIALDSGVIGIEKSAEIIESLS</sequence>
<evidence type="ECO:0000313" key="2">
    <source>
        <dbReference type="Proteomes" id="UP001379600"/>
    </source>
</evidence>
<dbReference type="Gene3D" id="3.40.50.300">
    <property type="entry name" value="P-loop containing nucleotide triphosphate hydrolases"/>
    <property type="match status" value="1"/>
</dbReference>
<dbReference type="GO" id="GO:0016301">
    <property type="term" value="F:kinase activity"/>
    <property type="evidence" value="ECO:0007669"/>
    <property type="project" value="UniProtKB-KW"/>
</dbReference>
<comment type="caution">
    <text evidence="1">The sequence shown here is derived from an EMBL/GenBank/DDBJ whole genome shotgun (WGS) entry which is preliminary data.</text>
</comment>